<feature type="transmembrane region" description="Helical" evidence="1">
    <location>
        <begin position="165"/>
        <end position="188"/>
    </location>
</feature>
<reference evidence="3 4" key="1">
    <citation type="journal article" date="2016" name="Mol. Biol. Evol.">
        <title>Comparative Genomics of Early-Diverging Mushroom-Forming Fungi Provides Insights into the Origins of Lignocellulose Decay Capabilities.</title>
        <authorList>
            <person name="Nagy L.G."/>
            <person name="Riley R."/>
            <person name="Tritt A."/>
            <person name="Adam C."/>
            <person name="Daum C."/>
            <person name="Floudas D."/>
            <person name="Sun H."/>
            <person name="Yadav J.S."/>
            <person name="Pangilinan J."/>
            <person name="Larsson K.H."/>
            <person name="Matsuura K."/>
            <person name="Barry K."/>
            <person name="Labutti K."/>
            <person name="Kuo R."/>
            <person name="Ohm R.A."/>
            <person name="Bhattacharya S.S."/>
            <person name="Shirouzu T."/>
            <person name="Yoshinaga Y."/>
            <person name="Martin F.M."/>
            <person name="Grigoriev I.V."/>
            <person name="Hibbett D.S."/>
        </authorList>
    </citation>
    <scope>NUCLEOTIDE SEQUENCE [LARGE SCALE GENOMIC DNA]</scope>
    <source>
        <strain evidence="3 4">CBS 109695</strain>
    </source>
</reference>
<name>A0A166VYN7_9AGAM</name>
<dbReference type="OrthoDB" id="3270417at2759"/>
<evidence type="ECO:0000259" key="2">
    <source>
        <dbReference type="Pfam" id="PF20152"/>
    </source>
</evidence>
<dbReference type="Proteomes" id="UP000076532">
    <property type="component" value="Unassembled WGS sequence"/>
</dbReference>
<protein>
    <recommendedName>
        <fullName evidence="2">DUF6534 domain-containing protein</fullName>
    </recommendedName>
</protein>
<evidence type="ECO:0000256" key="1">
    <source>
        <dbReference type="SAM" id="Phobius"/>
    </source>
</evidence>
<gene>
    <name evidence="3" type="ORF">FIBSPDRAFT_1036317</name>
</gene>
<keyword evidence="4" id="KW-1185">Reference proteome</keyword>
<dbReference type="AlphaFoldDB" id="A0A166VYN7"/>
<dbReference type="EMBL" id="KV417483">
    <property type="protein sequence ID" value="KZP33196.1"/>
    <property type="molecule type" value="Genomic_DNA"/>
</dbReference>
<dbReference type="PANTHER" id="PTHR40465">
    <property type="entry name" value="CHROMOSOME 1, WHOLE GENOME SHOTGUN SEQUENCE"/>
    <property type="match status" value="1"/>
</dbReference>
<keyword evidence="1" id="KW-0472">Membrane</keyword>
<dbReference type="Pfam" id="PF20152">
    <property type="entry name" value="DUF6534"/>
    <property type="match status" value="1"/>
</dbReference>
<evidence type="ECO:0000313" key="4">
    <source>
        <dbReference type="Proteomes" id="UP000076532"/>
    </source>
</evidence>
<feature type="domain" description="DUF6534" evidence="2">
    <location>
        <begin position="173"/>
        <end position="258"/>
    </location>
</feature>
<dbReference type="STRING" id="436010.A0A166VYN7"/>
<feature type="transmembrane region" description="Helical" evidence="1">
    <location>
        <begin position="90"/>
        <end position="110"/>
    </location>
</feature>
<accession>A0A166VYN7</accession>
<dbReference type="PANTHER" id="PTHR40465:SF1">
    <property type="entry name" value="DUF6534 DOMAIN-CONTAINING PROTEIN"/>
    <property type="match status" value="1"/>
</dbReference>
<feature type="transmembrane region" description="Helical" evidence="1">
    <location>
        <begin position="12"/>
        <end position="34"/>
    </location>
</feature>
<organism evidence="3 4">
    <name type="scientific">Athelia psychrophila</name>
    <dbReference type="NCBI Taxonomy" id="1759441"/>
    <lineage>
        <taxon>Eukaryota</taxon>
        <taxon>Fungi</taxon>
        <taxon>Dikarya</taxon>
        <taxon>Basidiomycota</taxon>
        <taxon>Agaricomycotina</taxon>
        <taxon>Agaricomycetes</taxon>
        <taxon>Agaricomycetidae</taxon>
        <taxon>Atheliales</taxon>
        <taxon>Atheliaceae</taxon>
        <taxon>Athelia</taxon>
    </lineage>
</organism>
<feature type="transmembrane region" description="Helical" evidence="1">
    <location>
        <begin position="122"/>
        <end position="145"/>
    </location>
</feature>
<evidence type="ECO:0000313" key="3">
    <source>
        <dbReference type="EMBL" id="KZP33196.1"/>
    </source>
</evidence>
<dbReference type="InterPro" id="IPR045339">
    <property type="entry name" value="DUF6534"/>
</dbReference>
<keyword evidence="1" id="KW-1133">Transmembrane helix</keyword>
<proteinExistence type="predicted"/>
<keyword evidence="1" id="KW-0812">Transmembrane</keyword>
<sequence length="336" mass="37350">MMTESQPEYGPGFIGLIIGAVMFGMTVLQCNSYFHNFQQDRLYLKACVATLCCLDALHLIFSAHMMYFYIITNFGNMAAANQNIWSLKGLAVVQVIVILTVQTLYLMRIWKLSRTIVTQHTWISSTLLAGLFILCVLAFGIGILFTYEVGTLEAATSVASFRWAILVAFSTTVFIDICIAAIMSTLLYRSRPGVKRTDSMLFTLIQYIIGTGVLTSVASIVYVVLYVIKPDTFLYLAQEFSITRLYVNSFMAMMNARDGLRERLSVPMELDINFSNALQFPSPSTSAASPMEVTIKRYNESFVTAFETPVAHPQSQSSADITEIHENVTAAPGLNV</sequence>
<feature type="transmembrane region" description="Helical" evidence="1">
    <location>
        <begin position="200"/>
        <end position="228"/>
    </location>
</feature>
<feature type="transmembrane region" description="Helical" evidence="1">
    <location>
        <begin position="46"/>
        <end position="70"/>
    </location>
</feature>